<dbReference type="GO" id="GO:0005886">
    <property type="term" value="C:plasma membrane"/>
    <property type="evidence" value="ECO:0007669"/>
    <property type="project" value="TreeGrafter"/>
</dbReference>
<dbReference type="GO" id="GO:0015501">
    <property type="term" value="F:glutamate:sodium symporter activity"/>
    <property type="evidence" value="ECO:0007669"/>
    <property type="project" value="TreeGrafter"/>
</dbReference>
<feature type="transmembrane region" description="Helical" evidence="7">
    <location>
        <begin position="279"/>
        <end position="304"/>
    </location>
</feature>
<evidence type="ECO:0000256" key="3">
    <source>
        <dbReference type="ARBA" id="ARBA00022448"/>
    </source>
</evidence>
<comment type="subcellular location">
    <subcellularLocation>
        <location evidence="1 7">Membrane</location>
        <topology evidence="1 7">Multi-pass membrane protein</topology>
    </subcellularLocation>
</comment>
<dbReference type="SUPFAM" id="SSF118215">
    <property type="entry name" value="Proton glutamate symport protein"/>
    <property type="match status" value="1"/>
</dbReference>
<name>A0A834XWD3_APHGI</name>
<evidence type="ECO:0000256" key="4">
    <source>
        <dbReference type="ARBA" id="ARBA00022692"/>
    </source>
</evidence>
<keyword evidence="4 7" id="KW-0812">Transmembrane</keyword>
<dbReference type="AlphaFoldDB" id="A0A834XWD3"/>
<keyword evidence="5 7" id="KW-1133">Transmembrane helix</keyword>
<proteinExistence type="inferred from homology"/>
<feature type="transmembrane region" description="Helical" evidence="7">
    <location>
        <begin position="208"/>
        <end position="226"/>
    </location>
</feature>
<accession>A0A834XWD3</accession>
<comment type="similarity">
    <text evidence="2 7">Belongs to the dicarboxylate/amino acid:cation symporter (DAACS) (TC 2.A.23) family.</text>
</comment>
<evidence type="ECO:0000256" key="1">
    <source>
        <dbReference type="ARBA" id="ARBA00004141"/>
    </source>
</evidence>
<feature type="transmembrane region" description="Helical" evidence="7">
    <location>
        <begin position="385"/>
        <end position="407"/>
    </location>
</feature>
<dbReference type="Gene3D" id="1.10.3860.10">
    <property type="entry name" value="Sodium:dicarboxylate symporter"/>
    <property type="match status" value="1"/>
</dbReference>
<organism evidence="8 9">
    <name type="scientific">Aphidius gifuensis</name>
    <name type="common">Parasitoid wasp</name>
    <dbReference type="NCBI Taxonomy" id="684658"/>
    <lineage>
        <taxon>Eukaryota</taxon>
        <taxon>Metazoa</taxon>
        <taxon>Ecdysozoa</taxon>
        <taxon>Arthropoda</taxon>
        <taxon>Hexapoda</taxon>
        <taxon>Insecta</taxon>
        <taxon>Pterygota</taxon>
        <taxon>Neoptera</taxon>
        <taxon>Endopterygota</taxon>
        <taxon>Hymenoptera</taxon>
        <taxon>Apocrita</taxon>
        <taxon>Ichneumonoidea</taxon>
        <taxon>Braconidae</taxon>
        <taxon>Aphidiinae</taxon>
        <taxon>Aphidius</taxon>
    </lineage>
</organism>
<protein>
    <recommendedName>
        <fullName evidence="7">Amino acid transporter</fullName>
    </recommendedName>
</protein>
<gene>
    <name evidence="8" type="ORF">HCN44_004195</name>
</gene>
<dbReference type="InterPro" id="IPR036458">
    <property type="entry name" value="Na:dicarbo_symporter_sf"/>
</dbReference>
<dbReference type="Proteomes" id="UP000639338">
    <property type="component" value="Unassembled WGS sequence"/>
</dbReference>
<keyword evidence="6 7" id="KW-0472">Membrane</keyword>
<evidence type="ECO:0000313" key="9">
    <source>
        <dbReference type="Proteomes" id="UP000639338"/>
    </source>
</evidence>
<feature type="transmembrane region" description="Helical" evidence="7">
    <location>
        <begin position="87"/>
        <end position="109"/>
    </location>
</feature>
<dbReference type="OrthoDB" id="5877963at2759"/>
<dbReference type="InterPro" id="IPR050746">
    <property type="entry name" value="DAACS"/>
</dbReference>
<evidence type="ECO:0000313" key="8">
    <source>
        <dbReference type="EMBL" id="KAF7994723.1"/>
    </source>
</evidence>
<feature type="transmembrane region" description="Helical" evidence="7">
    <location>
        <begin position="129"/>
        <end position="151"/>
    </location>
</feature>
<sequence length="483" mass="53857">MALPKLTSENRSSLFNLIGITSGIIIGFYLKYFYKNKSWNNRELMQLQFIGELFLRSVNCLILPLIISSIVCASCRVCKSKNIGLMAFYYYTTTTVLGITLCVVLAQTIQPGKFYQNDELLKIKYNKKFITTDILLDLLRYIICLNNFIYLENNLIVFFKNYLRNLVPDNLIEACISQYQTILIEPENSNKDIYQWNISHRYGAGTNVLGVVSFSLLLGISIGKMKEKGKPLEELFQSLSDIVTEIMSWLMTLIPIGVLFLIPGKLLETQDIGIMLSRLGIYVLTVLLGLFIQGFIILPFVYFICTNKSPIEIFKNIGPAIITAIGTSSSTATIPMTLKCLDKIGVNKKVSRFVVPLGATINMDGIALYETIGAIFIIQLRGFDYSLMGIISIAIMCTVSCIGAAGLPSGGHVMLIVVLESIGIPPEDVTLIITIDCFVDRLRTAVNIIADALGASLISHYCHDEISTIELNEFQQLQMPFVE</sequence>
<feature type="transmembrane region" description="Helical" evidence="7">
    <location>
        <begin position="246"/>
        <end position="267"/>
    </location>
</feature>
<comment type="caution">
    <text evidence="8">The sequence shown here is derived from an EMBL/GenBank/DDBJ whole genome shotgun (WGS) entry which is preliminary data.</text>
</comment>
<keyword evidence="9" id="KW-1185">Reference proteome</keyword>
<dbReference type="InterPro" id="IPR001991">
    <property type="entry name" value="Na-dicarboxylate_symporter"/>
</dbReference>
<dbReference type="Pfam" id="PF00375">
    <property type="entry name" value="SDF"/>
    <property type="match status" value="1"/>
</dbReference>
<reference evidence="8 9" key="1">
    <citation type="submission" date="2020-08" db="EMBL/GenBank/DDBJ databases">
        <title>Aphidius gifuensis genome sequencing and assembly.</title>
        <authorList>
            <person name="Du Z."/>
        </authorList>
    </citation>
    <scope>NUCLEOTIDE SEQUENCE [LARGE SCALE GENOMIC DNA]</scope>
    <source>
        <strain evidence="8">YNYX2018</strain>
        <tissue evidence="8">Adults</tissue>
    </source>
</reference>
<dbReference type="EMBL" id="JACMRX010000002">
    <property type="protein sequence ID" value="KAF7994723.1"/>
    <property type="molecule type" value="Genomic_DNA"/>
</dbReference>
<dbReference type="GO" id="GO:0015175">
    <property type="term" value="F:neutral L-amino acid transmembrane transporter activity"/>
    <property type="evidence" value="ECO:0007669"/>
    <property type="project" value="TreeGrafter"/>
</dbReference>
<feature type="transmembrane region" description="Helical" evidence="7">
    <location>
        <begin position="12"/>
        <end position="34"/>
    </location>
</feature>
<keyword evidence="3 7" id="KW-0813">Transport</keyword>
<evidence type="ECO:0000256" key="6">
    <source>
        <dbReference type="ARBA" id="ARBA00023136"/>
    </source>
</evidence>
<dbReference type="GO" id="GO:0005313">
    <property type="term" value="F:L-glutamate transmembrane transporter activity"/>
    <property type="evidence" value="ECO:0007669"/>
    <property type="project" value="TreeGrafter"/>
</dbReference>
<feature type="transmembrane region" description="Helical" evidence="7">
    <location>
        <begin position="353"/>
        <end position="379"/>
    </location>
</feature>
<dbReference type="PANTHER" id="PTHR11958:SF111">
    <property type="entry name" value="AMINO ACID TRANSPORTER"/>
    <property type="match status" value="1"/>
</dbReference>
<dbReference type="PRINTS" id="PR00173">
    <property type="entry name" value="EDTRNSPORT"/>
</dbReference>
<keyword evidence="7" id="KW-0769">Symport</keyword>
<dbReference type="PANTHER" id="PTHR11958">
    <property type="entry name" value="SODIUM/DICARBOXYLATE SYMPORTER-RELATED"/>
    <property type="match status" value="1"/>
</dbReference>
<evidence type="ECO:0000256" key="5">
    <source>
        <dbReference type="ARBA" id="ARBA00022989"/>
    </source>
</evidence>
<evidence type="ECO:0000256" key="2">
    <source>
        <dbReference type="ARBA" id="ARBA00006148"/>
    </source>
</evidence>
<evidence type="ECO:0000256" key="7">
    <source>
        <dbReference type="RuleBase" id="RU361216"/>
    </source>
</evidence>
<feature type="transmembrane region" description="Helical" evidence="7">
    <location>
        <begin position="316"/>
        <end position="341"/>
    </location>
</feature>
<feature type="transmembrane region" description="Helical" evidence="7">
    <location>
        <begin position="54"/>
        <end position="75"/>
    </location>
</feature>